<organism evidence="4 5">
    <name type="scientific">Penicillium decumbens</name>
    <dbReference type="NCBI Taxonomy" id="69771"/>
    <lineage>
        <taxon>Eukaryota</taxon>
        <taxon>Fungi</taxon>
        <taxon>Dikarya</taxon>
        <taxon>Ascomycota</taxon>
        <taxon>Pezizomycotina</taxon>
        <taxon>Eurotiomycetes</taxon>
        <taxon>Eurotiomycetidae</taxon>
        <taxon>Eurotiales</taxon>
        <taxon>Aspergillaceae</taxon>
        <taxon>Penicillium</taxon>
    </lineage>
</organism>
<dbReference type="InterPro" id="IPR000953">
    <property type="entry name" value="Chromo/chromo_shadow_dom"/>
</dbReference>
<dbReference type="OMA" id="PESWRIH"/>
<evidence type="ECO:0000256" key="2">
    <source>
        <dbReference type="SAM" id="MobiDB-lite"/>
    </source>
</evidence>
<dbReference type="InterPro" id="IPR056924">
    <property type="entry name" value="SH3_Tf2-1"/>
</dbReference>
<accession>A0A1V6PN69</accession>
<dbReference type="SMART" id="SM00298">
    <property type="entry name" value="CHROMO"/>
    <property type="match status" value="1"/>
</dbReference>
<name>A0A1V6PN69_PENDC</name>
<comment type="caution">
    <text evidence="4">The sequence shown here is derived from an EMBL/GenBank/DDBJ whole genome shotgun (WGS) entry which is preliminary data.</text>
</comment>
<reference evidence="5" key="1">
    <citation type="journal article" date="2017" name="Nat. Microbiol.">
        <title>Global analysis of biosynthetic gene clusters reveals vast potential of secondary metabolite production in Penicillium species.</title>
        <authorList>
            <person name="Nielsen J.C."/>
            <person name="Grijseels S."/>
            <person name="Prigent S."/>
            <person name="Ji B."/>
            <person name="Dainat J."/>
            <person name="Nielsen K.F."/>
            <person name="Frisvad J.C."/>
            <person name="Workman M."/>
            <person name="Nielsen J."/>
        </authorList>
    </citation>
    <scope>NUCLEOTIDE SEQUENCE [LARGE SCALE GENOMIC DNA]</scope>
    <source>
        <strain evidence="5">IBT 11843</strain>
    </source>
</reference>
<dbReference type="CDD" id="cd00024">
    <property type="entry name" value="CD_CSD"/>
    <property type="match status" value="1"/>
</dbReference>
<dbReference type="InterPro" id="IPR016197">
    <property type="entry name" value="Chromo-like_dom_sf"/>
</dbReference>
<comment type="subunit">
    <text evidence="1">Component of the NuA4 histone acetyltransferase complex.</text>
</comment>
<keyword evidence="5" id="KW-1185">Reference proteome</keyword>
<evidence type="ECO:0000313" key="5">
    <source>
        <dbReference type="Proteomes" id="UP000191522"/>
    </source>
</evidence>
<dbReference type="EMBL" id="MDYL01000001">
    <property type="protein sequence ID" value="OQD78469.1"/>
    <property type="molecule type" value="Genomic_DNA"/>
</dbReference>
<dbReference type="SUPFAM" id="SSF54160">
    <property type="entry name" value="Chromo domain-like"/>
    <property type="match status" value="1"/>
</dbReference>
<evidence type="ECO:0000256" key="1">
    <source>
        <dbReference type="ARBA" id="ARBA00011353"/>
    </source>
</evidence>
<dbReference type="GO" id="GO:0006338">
    <property type="term" value="P:chromatin remodeling"/>
    <property type="evidence" value="ECO:0007669"/>
    <property type="project" value="UniProtKB-ARBA"/>
</dbReference>
<dbReference type="PROSITE" id="PS50013">
    <property type="entry name" value="CHROMO_2"/>
    <property type="match status" value="1"/>
</dbReference>
<dbReference type="STRING" id="69771.A0A1V6PN69"/>
<gene>
    <name evidence="4" type="ORF">PENDEC_c001G07228</name>
</gene>
<sequence>MTMKRHYDAKHKPVHFKRYVGRFKVLERIGRLAYKLDLPESWRIHPVISIAHLEPAPSGDDPWNRQSDTVHTPTDDHRFPGETRYDVEAILAKRVRPARGRAPANGPRKMVTQYLIRWTGQSAKEDRWITAADAVGCEELIREFEERQVSL</sequence>
<dbReference type="OrthoDB" id="4365225at2759"/>
<dbReference type="Proteomes" id="UP000191522">
    <property type="component" value="Unassembled WGS sequence"/>
</dbReference>
<protein>
    <recommendedName>
        <fullName evidence="3">Chromo domain-containing protein</fullName>
    </recommendedName>
</protein>
<feature type="domain" description="Chromo" evidence="3">
    <location>
        <begin position="85"/>
        <end position="151"/>
    </location>
</feature>
<proteinExistence type="predicted"/>
<dbReference type="Pfam" id="PF00385">
    <property type="entry name" value="Chromo"/>
    <property type="match status" value="1"/>
</dbReference>
<dbReference type="AlphaFoldDB" id="A0A1V6PN69"/>
<dbReference type="InterPro" id="IPR023780">
    <property type="entry name" value="Chromo_domain"/>
</dbReference>
<dbReference type="Pfam" id="PF24626">
    <property type="entry name" value="SH3_Tf2-1"/>
    <property type="match status" value="1"/>
</dbReference>
<evidence type="ECO:0000259" key="3">
    <source>
        <dbReference type="PROSITE" id="PS50013"/>
    </source>
</evidence>
<dbReference type="Gene3D" id="2.40.50.40">
    <property type="match status" value="1"/>
</dbReference>
<feature type="region of interest" description="Disordered" evidence="2">
    <location>
        <begin position="55"/>
        <end position="79"/>
    </location>
</feature>
<evidence type="ECO:0000313" key="4">
    <source>
        <dbReference type="EMBL" id="OQD78469.1"/>
    </source>
</evidence>